<evidence type="ECO:0000313" key="4">
    <source>
        <dbReference type="EMBL" id="KAK3243878.1"/>
    </source>
</evidence>
<keyword evidence="1" id="KW-0677">Repeat</keyword>
<dbReference type="Pfam" id="PF12796">
    <property type="entry name" value="Ank_2"/>
    <property type="match status" value="1"/>
</dbReference>
<feature type="compositionally biased region" description="Low complexity" evidence="3">
    <location>
        <begin position="145"/>
        <end position="163"/>
    </location>
</feature>
<comment type="caution">
    <text evidence="4">The sequence shown here is derived from an EMBL/GenBank/DDBJ whole genome shotgun (WGS) entry which is preliminary data.</text>
</comment>
<keyword evidence="2" id="KW-0040">ANK repeat</keyword>
<organism evidence="4 5">
    <name type="scientific">Cymbomonas tetramitiformis</name>
    <dbReference type="NCBI Taxonomy" id="36881"/>
    <lineage>
        <taxon>Eukaryota</taxon>
        <taxon>Viridiplantae</taxon>
        <taxon>Chlorophyta</taxon>
        <taxon>Pyramimonadophyceae</taxon>
        <taxon>Pyramimonadales</taxon>
        <taxon>Pyramimonadaceae</taxon>
        <taxon>Cymbomonas</taxon>
    </lineage>
</organism>
<dbReference type="SUPFAM" id="SSF48403">
    <property type="entry name" value="Ankyrin repeat"/>
    <property type="match status" value="1"/>
</dbReference>
<dbReference type="SMART" id="SM00248">
    <property type="entry name" value="ANK"/>
    <property type="match status" value="4"/>
</dbReference>
<dbReference type="Pfam" id="PF13637">
    <property type="entry name" value="Ank_4"/>
    <property type="match status" value="1"/>
</dbReference>
<sequence length="163" mass="18207">MTHADDLEELHNCCMDGDLEGVKRWHQGGMSLDEMDEDGQVALHHACQGTSVQVVEYVLHYSLPKTVGLKDKYDISPFHIACENGTLPIVQLLAERDDFNPDMRRNSACFMAARHEHLDVVEYLVGPKEAARQRAIADAQNHQGSKNSARSDSVSNSRSCKLM</sequence>
<dbReference type="EMBL" id="LGRX02032587">
    <property type="protein sequence ID" value="KAK3243878.1"/>
    <property type="molecule type" value="Genomic_DNA"/>
</dbReference>
<dbReference type="Gene3D" id="1.25.40.20">
    <property type="entry name" value="Ankyrin repeat-containing domain"/>
    <property type="match status" value="2"/>
</dbReference>
<feature type="region of interest" description="Disordered" evidence="3">
    <location>
        <begin position="137"/>
        <end position="163"/>
    </location>
</feature>
<keyword evidence="5" id="KW-1185">Reference proteome</keyword>
<protein>
    <submittedName>
        <fullName evidence="4">Uncharacterized protein</fullName>
    </submittedName>
</protein>
<dbReference type="AlphaFoldDB" id="A0AAE0EX89"/>
<dbReference type="InterPro" id="IPR036770">
    <property type="entry name" value="Ankyrin_rpt-contain_sf"/>
</dbReference>
<dbReference type="InterPro" id="IPR002110">
    <property type="entry name" value="Ankyrin_rpt"/>
</dbReference>
<dbReference type="PANTHER" id="PTHR24173:SF74">
    <property type="entry name" value="ANKYRIN REPEAT DOMAIN-CONTAINING PROTEIN 16"/>
    <property type="match status" value="1"/>
</dbReference>
<evidence type="ECO:0000313" key="5">
    <source>
        <dbReference type="Proteomes" id="UP001190700"/>
    </source>
</evidence>
<name>A0AAE0EX89_9CHLO</name>
<proteinExistence type="predicted"/>
<accession>A0AAE0EX89</accession>
<gene>
    <name evidence="4" type="ORF">CYMTET_46493</name>
</gene>
<evidence type="ECO:0000256" key="1">
    <source>
        <dbReference type="ARBA" id="ARBA00022737"/>
    </source>
</evidence>
<reference evidence="4 5" key="1">
    <citation type="journal article" date="2015" name="Genome Biol. Evol.">
        <title>Comparative Genomics of a Bacterivorous Green Alga Reveals Evolutionary Causalities and Consequences of Phago-Mixotrophic Mode of Nutrition.</title>
        <authorList>
            <person name="Burns J.A."/>
            <person name="Paasch A."/>
            <person name="Narechania A."/>
            <person name="Kim E."/>
        </authorList>
    </citation>
    <scope>NUCLEOTIDE SEQUENCE [LARGE SCALE GENOMIC DNA]</scope>
    <source>
        <strain evidence="4 5">PLY_AMNH</strain>
    </source>
</reference>
<evidence type="ECO:0000256" key="2">
    <source>
        <dbReference type="ARBA" id="ARBA00023043"/>
    </source>
</evidence>
<evidence type="ECO:0000256" key="3">
    <source>
        <dbReference type="SAM" id="MobiDB-lite"/>
    </source>
</evidence>
<dbReference type="PANTHER" id="PTHR24173">
    <property type="entry name" value="ANKYRIN REPEAT CONTAINING"/>
    <property type="match status" value="1"/>
</dbReference>
<dbReference type="Proteomes" id="UP001190700">
    <property type="component" value="Unassembled WGS sequence"/>
</dbReference>